<sequence>MDNDVTPKEAAIQKFESDLITSADENNKIRLLALNSTSFFLPHISNFYEAVGLPSSPKAWIDYAEKLYDIKNPVSKQSLYALYRGGVGKFVVNKLASWMRLLPIPFELFSNKKLFVKTLRSAQAKSNAADWLYAVHGYKLSLSHHGCLESNECLSVFELLESRCKAEVEFNQLVLKKLGDGNLQRENKKEMWKLVKEFWDKNSEIPTDVVQYLEDFDGRQEENVTLLSEPERQSFLTVYARLILDFYLELITRYEIGCRFYFGIPISSREDIEKNNRLGIVTRAVQAFVNDEDAKTCFGGMLNELRLVISEPDTPLSKRELAAYIDIEDKSEGFSGEALNDKQYHEFRAWRNGKYFPSMKKLESFLLNIDEGTGENRIPITLPLCCLTMGLDRLATGIKEHAAKEGFSEHEIVTAIKEVLSTMPDYYRRNTASYIATY</sequence>
<dbReference type="RefSeq" id="WP_070177127.1">
    <property type="nucleotide sequence ID" value="NZ_BMJR01000011.1"/>
</dbReference>
<protein>
    <submittedName>
        <fullName evidence="1">Uncharacterized protein</fullName>
    </submittedName>
</protein>
<dbReference type="OrthoDB" id="6315961at2"/>
<organism evidence="1 2">
    <name type="scientific">Alteromonas lipolytica</name>
    <dbReference type="NCBI Taxonomy" id="1856405"/>
    <lineage>
        <taxon>Bacteria</taxon>
        <taxon>Pseudomonadati</taxon>
        <taxon>Pseudomonadota</taxon>
        <taxon>Gammaproteobacteria</taxon>
        <taxon>Alteromonadales</taxon>
        <taxon>Alteromonadaceae</taxon>
        <taxon>Alteromonas/Salinimonas group</taxon>
        <taxon>Alteromonas</taxon>
    </lineage>
</organism>
<dbReference type="Proteomes" id="UP000176037">
    <property type="component" value="Unassembled WGS sequence"/>
</dbReference>
<name>A0A1E8FE56_9ALTE</name>
<proteinExistence type="predicted"/>
<comment type="caution">
    <text evidence="1">The sequence shown here is derived from an EMBL/GenBank/DDBJ whole genome shotgun (WGS) entry which is preliminary data.</text>
</comment>
<gene>
    <name evidence="1" type="ORF">BFC17_21925</name>
</gene>
<accession>A0A1E8FE56</accession>
<dbReference type="STRING" id="1856405.BFC17_21925"/>
<keyword evidence="2" id="KW-1185">Reference proteome</keyword>
<dbReference type="AlphaFoldDB" id="A0A1E8FE56"/>
<dbReference type="EMBL" id="MJIC01000014">
    <property type="protein sequence ID" value="OFI34199.1"/>
    <property type="molecule type" value="Genomic_DNA"/>
</dbReference>
<evidence type="ECO:0000313" key="1">
    <source>
        <dbReference type="EMBL" id="OFI34199.1"/>
    </source>
</evidence>
<evidence type="ECO:0000313" key="2">
    <source>
        <dbReference type="Proteomes" id="UP000176037"/>
    </source>
</evidence>
<reference evidence="1 2" key="1">
    <citation type="submission" date="2016-09" db="EMBL/GenBank/DDBJ databases">
        <title>Alteromonas lipolytica, a new species isolated from sea water.</title>
        <authorList>
            <person name="Wu Y.-H."/>
            <person name="Cheng H."/>
            <person name="Xu X.-W."/>
        </authorList>
    </citation>
    <scope>NUCLEOTIDE SEQUENCE [LARGE SCALE GENOMIC DNA]</scope>
    <source>
        <strain evidence="1 2">JW12</strain>
    </source>
</reference>